<protein>
    <submittedName>
        <fullName evidence="2">Uncharacterized protein</fullName>
    </submittedName>
</protein>
<feature type="compositionally biased region" description="Basic and acidic residues" evidence="1">
    <location>
        <begin position="117"/>
        <end position="127"/>
    </location>
</feature>
<feature type="compositionally biased region" description="Polar residues" evidence="1">
    <location>
        <begin position="103"/>
        <end position="116"/>
    </location>
</feature>
<sequence length="741" mass="84091">MNTHKADTTGAIDEMEQIQKQFWSTYNKDVKLMVEPRHLTATNQSDESSVIPSIQSSELQDDEDDSGIIKTLRYPSIENMDSYISDYTTDDVISVENYSQDGYASAHETSTQGSITNDERLSDLEEKDDVKERKDCIDDEVLLHSKTDSKLFSEQTQELRRLNENEQTVKLSRHKDLPEIHDASQIQNYSTKEDLIDDIYWKNDLLDVNKTIIAESMGRESDRNSAFEYVLPRGDIRITAADKRKVSNEKTIDDILGEIDVQESVHDSSQRKAKQMDHIYRTVTENRPPKGTADGHHQSVISNDVGEPDDTNNNNSMDNSLTEAKLHDKLTDEKIMNDMEIERMLNQNWRVNGQRMENDEKWSVRGLSHAVKKAEVNMVAELWNAPMTGNLISSEQDVREIVNGRKRGVSEISDIKHDGWLSNAHDCTTTILDECRVKSRAIAEQIDIDTESSRRKTDESLQPQRLSEPVITSSLTAAHELESVPMLLDSNHKTLVDESLKTEANEKSRIKTDSDQLFNDVVEVAGPGTMLGLSNQDILNFGSDFKKSEMSAVHSEKYAKLSKTKLKGKQRETDSANMVKNESRDEAATNKREKFKQAMNPLLLSRIYADRPTGSIDDISQTPGFTRCEEFSTRQNESDLRSTASDDEYDTIDTPKVHIARKEVGENEYDVVASGKEAKSDQPEKPKPRERKCDTIGNPKVSNIPKRYAPSPDSEMTGSYHQSENLQRPTELNFENLNRLV</sequence>
<feature type="region of interest" description="Disordered" evidence="1">
    <location>
        <begin position="40"/>
        <end position="67"/>
    </location>
</feature>
<feature type="region of interest" description="Disordered" evidence="1">
    <location>
        <begin position="614"/>
        <end position="741"/>
    </location>
</feature>
<name>A0ABD6E5G1_9BILA</name>
<evidence type="ECO:0000313" key="2">
    <source>
        <dbReference type="EMBL" id="MFH4974352.1"/>
    </source>
</evidence>
<feature type="compositionally biased region" description="Basic and acidic residues" evidence="1">
    <location>
        <begin position="653"/>
        <end position="665"/>
    </location>
</feature>
<feature type="compositionally biased region" description="Polar residues" evidence="1">
    <location>
        <begin position="40"/>
        <end position="52"/>
    </location>
</feature>
<feature type="compositionally biased region" description="Basic and acidic residues" evidence="1">
    <location>
        <begin position="627"/>
        <end position="640"/>
    </location>
</feature>
<feature type="compositionally biased region" description="Low complexity" evidence="1">
    <location>
        <begin position="311"/>
        <end position="320"/>
    </location>
</feature>
<feature type="compositionally biased region" description="Basic and acidic residues" evidence="1">
    <location>
        <begin position="676"/>
        <end position="694"/>
    </location>
</feature>
<evidence type="ECO:0000256" key="1">
    <source>
        <dbReference type="SAM" id="MobiDB-lite"/>
    </source>
</evidence>
<feature type="compositionally biased region" description="Polar residues" evidence="1">
    <location>
        <begin position="714"/>
        <end position="741"/>
    </location>
</feature>
<evidence type="ECO:0000313" key="3">
    <source>
        <dbReference type="Proteomes" id="UP001608902"/>
    </source>
</evidence>
<feature type="region of interest" description="Disordered" evidence="1">
    <location>
        <begin position="103"/>
        <end position="127"/>
    </location>
</feature>
<organism evidence="2 3">
    <name type="scientific">Gnathostoma spinigerum</name>
    <dbReference type="NCBI Taxonomy" id="75299"/>
    <lineage>
        <taxon>Eukaryota</taxon>
        <taxon>Metazoa</taxon>
        <taxon>Ecdysozoa</taxon>
        <taxon>Nematoda</taxon>
        <taxon>Chromadorea</taxon>
        <taxon>Rhabditida</taxon>
        <taxon>Spirurina</taxon>
        <taxon>Gnathostomatomorpha</taxon>
        <taxon>Gnathostomatoidea</taxon>
        <taxon>Gnathostomatidae</taxon>
        <taxon>Gnathostoma</taxon>
    </lineage>
</organism>
<feature type="region of interest" description="Disordered" evidence="1">
    <location>
        <begin position="566"/>
        <end position="589"/>
    </location>
</feature>
<comment type="caution">
    <text evidence="2">The sequence shown here is derived from an EMBL/GenBank/DDBJ whole genome shotgun (WGS) entry which is preliminary data.</text>
</comment>
<dbReference type="Proteomes" id="UP001608902">
    <property type="component" value="Unassembled WGS sequence"/>
</dbReference>
<dbReference type="AlphaFoldDB" id="A0ABD6E5G1"/>
<feature type="region of interest" description="Disordered" evidence="1">
    <location>
        <begin position="284"/>
        <end position="328"/>
    </location>
</feature>
<dbReference type="EMBL" id="JBGFUD010000359">
    <property type="protein sequence ID" value="MFH4974352.1"/>
    <property type="molecule type" value="Genomic_DNA"/>
</dbReference>
<reference evidence="2 3" key="1">
    <citation type="submission" date="2024-08" db="EMBL/GenBank/DDBJ databases">
        <title>Gnathostoma spinigerum genome.</title>
        <authorList>
            <person name="Gonzalez-Bertolin B."/>
            <person name="Monzon S."/>
            <person name="Zaballos A."/>
            <person name="Jimenez P."/>
            <person name="Dekumyoy P."/>
            <person name="Varona S."/>
            <person name="Cuesta I."/>
            <person name="Sumanam S."/>
            <person name="Adisakwattana P."/>
            <person name="Gasser R.B."/>
            <person name="Hernandez-Gonzalez A."/>
            <person name="Young N.D."/>
            <person name="Perteguer M.J."/>
        </authorList>
    </citation>
    <scope>NUCLEOTIDE SEQUENCE [LARGE SCALE GENOMIC DNA]</scope>
    <source>
        <strain evidence="2">AL3</strain>
        <tissue evidence="2">Liver</tissue>
    </source>
</reference>
<gene>
    <name evidence="2" type="ORF">AB6A40_001061</name>
</gene>
<keyword evidence="3" id="KW-1185">Reference proteome</keyword>
<proteinExistence type="predicted"/>
<accession>A0ABD6E5G1</accession>